<evidence type="ECO:0000313" key="12">
    <source>
        <dbReference type="EMBL" id="EDK39847.2"/>
    </source>
</evidence>
<evidence type="ECO:0000256" key="1">
    <source>
        <dbReference type="ARBA" id="ARBA00004141"/>
    </source>
</evidence>
<dbReference type="OrthoDB" id="6612291at2759"/>
<dbReference type="OMA" id="ISAIWAY"/>
<dbReference type="GO" id="GO:0016020">
    <property type="term" value="C:membrane"/>
    <property type="evidence" value="ECO:0007669"/>
    <property type="project" value="UniProtKB-SubCell"/>
</dbReference>
<dbReference type="KEGG" id="pgu:PGUG_03945"/>
<dbReference type="AlphaFoldDB" id="A5DKZ4"/>
<dbReference type="InParanoid" id="A5DKZ4"/>
<gene>
    <name evidence="12" type="ORF">PGUG_03945</name>
</gene>
<dbReference type="InterPro" id="IPR050360">
    <property type="entry name" value="MFS_Sugar_Transporters"/>
</dbReference>
<dbReference type="EMBL" id="CH408158">
    <property type="protein sequence ID" value="EDK39847.2"/>
    <property type="molecule type" value="Genomic_DNA"/>
</dbReference>
<feature type="transmembrane region" description="Helical" evidence="10">
    <location>
        <begin position="392"/>
        <end position="413"/>
    </location>
</feature>
<keyword evidence="13" id="KW-1185">Reference proteome</keyword>
<proteinExistence type="inferred from homology"/>
<dbReference type="GO" id="GO:0000023">
    <property type="term" value="P:maltose metabolic process"/>
    <property type="evidence" value="ECO:0007669"/>
    <property type="project" value="UniProtKB-KW"/>
</dbReference>
<evidence type="ECO:0000256" key="5">
    <source>
        <dbReference type="ARBA" id="ARBA00022692"/>
    </source>
</evidence>
<dbReference type="HOGENOM" id="CLU_001265_11_5_1"/>
<feature type="transmembrane region" description="Helical" evidence="10">
    <location>
        <begin position="207"/>
        <end position="226"/>
    </location>
</feature>
<evidence type="ECO:0000313" key="13">
    <source>
        <dbReference type="Proteomes" id="UP000001997"/>
    </source>
</evidence>
<reference evidence="12 13" key="1">
    <citation type="journal article" date="2009" name="Nature">
        <title>Evolution of pathogenicity and sexual reproduction in eight Candida genomes.</title>
        <authorList>
            <person name="Butler G."/>
            <person name="Rasmussen M.D."/>
            <person name="Lin M.F."/>
            <person name="Santos M.A."/>
            <person name="Sakthikumar S."/>
            <person name="Munro C.A."/>
            <person name="Rheinbay E."/>
            <person name="Grabherr M."/>
            <person name="Forche A."/>
            <person name="Reedy J.L."/>
            <person name="Agrafioti I."/>
            <person name="Arnaud M.B."/>
            <person name="Bates S."/>
            <person name="Brown A.J."/>
            <person name="Brunke S."/>
            <person name="Costanzo M.C."/>
            <person name="Fitzpatrick D.A."/>
            <person name="de Groot P.W."/>
            <person name="Harris D."/>
            <person name="Hoyer L.L."/>
            <person name="Hube B."/>
            <person name="Klis F.M."/>
            <person name="Kodira C."/>
            <person name="Lennard N."/>
            <person name="Logue M.E."/>
            <person name="Martin R."/>
            <person name="Neiman A.M."/>
            <person name="Nikolaou E."/>
            <person name="Quail M.A."/>
            <person name="Quinn J."/>
            <person name="Santos M.C."/>
            <person name="Schmitzberger F.F."/>
            <person name="Sherlock G."/>
            <person name="Shah P."/>
            <person name="Silverstein K.A."/>
            <person name="Skrzypek M.S."/>
            <person name="Soll D."/>
            <person name="Staggs R."/>
            <person name="Stansfield I."/>
            <person name="Stumpf M.P."/>
            <person name="Sudbery P.E."/>
            <person name="Srikantha T."/>
            <person name="Zeng Q."/>
            <person name="Berman J."/>
            <person name="Berriman M."/>
            <person name="Heitman J."/>
            <person name="Gow N.A."/>
            <person name="Lorenz M.C."/>
            <person name="Birren B.W."/>
            <person name="Kellis M."/>
            <person name="Cuomo C.A."/>
        </authorList>
    </citation>
    <scope>NUCLEOTIDE SEQUENCE [LARGE SCALE GENOMIC DNA]</scope>
    <source>
        <strain evidence="13">ATCC 6260 / CBS 566 / DSM 6381 / JCM 1539 / NBRC 10279 / NRRL Y-324</strain>
    </source>
</reference>
<dbReference type="Proteomes" id="UP000001997">
    <property type="component" value="Unassembled WGS sequence"/>
</dbReference>
<dbReference type="PROSITE" id="PS50850">
    <property type="entry name" value="MFS"/>
    <property type="match status" value="1"/>
</dbReference>
<sequence length="561" mass="62600">MGSQKVSIEHNEVKDIESSCPDLVYLGDGKAIEEISKDALDKTLADVYEHTDKEHSLTLMQALKEYKKAVMWSIIVSLTIVMDGYNITLLSSLFGFASFKKEYGQLLSNGEYDLTASWQTALSMMNSVGNIFGIILGSWSVDYIGHKRLMQISFVFAVGFTFILVFANSKEVLLVGQLLMGFPNGVFGVIGPMYASEVCPVALRGYLTTYVNIAFIIGQLISQGVLKGLANKTFNWSYRIPFAVQWFWPVVLVGPLAIVPDSPWWLVRKGEITRAKNGYKRLVTNKSDSEISNAIEFMVHTTKMEQEVQAGATYLDCFRGVDLRRTEISAIGLMIQSVTLGNVMSFAVYFFEQAGIDNSNAFTLGIVQYAIGFVGTVISWVLLARNFGRRTLYLLGLGLCGLSFLIMGFISLAPPSNSSVKWGTASLLFVAVFFYDMTIGPIAFSLASEMSSTRLRAKTIGISRNLFHVWSIVNSVIYPYMLNQSEGNWKGKVGFFQVGIIAVAFTWAYFRLPEPAGRTYEELGIMFIRKVKARDFKKYQIDTLDINEIVQIDAKQKNAEK</sequence>
<feature type="transmembrane region" description="Helical" evidence="10">
    <location>
        <begin position="69"/>
        <end position="96"/>
    </location>
</feature>
<dbReference type="InterPro" id="IPR020846">
    <property type="entry name" value="MFS_dom"/>
</dbReference>
<keyword evidence="5 10" id="KW-0812">Transmembrane</keyword>
<dbReference type="FunFam" id="1.20.1250.20:FF:000078">
    <property type="entry name" value="MFS maltose transporter, putative"/>
    <property type="match status" value="1"/>
</dbReference>
<dbReference type="InterPro" id="IPR003663">
    <property type="entry name" value="Sugar/inositol_transpt"/>
</dbReference>
<dbReference type="GeneID" id="5125775"/>
<keyword evidence="3 9" id="KW-0813">Transport</keyword>
<feature type="domain" description="Major facilitator superfamily (MFS) profile" evidence="11">
    <location>
        <begin position="72"/>
        <end position="516"/>
    </location>
</feature>
<evidence type="ECO:0000256" key="3">
    <source>
        <dbReference type="ARBA" id="ARBA00022448"/>
    </source>
</evidence>
<feature type="transmembrane region" description="Helical" evidence="10">
    <location>
        <begin position="493"/>
        <end position="510"/>
    </location>
</feature>
<dbReference type="SUPFAM" id="SSF103473">
    <property type="entry name" value="MFS general substrate transporter"/>
    <property type="match status" value="1"/>
</dbReference>
<protein>
    <recommendedName>
        <fullName evidence="11">Major facilitator superfamily (MFS) profile domain-containing protein</fullName>
    </recommendedName>
</protein>
<dbReference type="PANTHER" id="PTHR48022">
    <property type="entry name" value="PLASTIDIC GLUCOSE TRANSPORTER 4"/>
    <property type="match status" value="1"/>
</dbReference>
<dbReference type="InterPro" id="IPR036259">
    <property type="entry name" value="MFS_trans_sf"/>
</dbReference>
<keyword evidence="4" id="KW-0762">Sugar transport</keyword>
<evidence type="ECO:0000256" key="8">
    <source>
        <dbReference type="ARBA" id="ARBA00026248"/>
    </source>
</evidence>
<dbReference type="RefSeq" id="XP_001484564.2">
    <property type="nucleotide sequence ID" value="XM_001484514.1"/>
</dbReference>
<feature type="transmembrane region" description="Helical" evidence="10">
    <location>
        <begin position="328"/>
        <end position="350"/>
    </location>
</feature>
<dbReference type="InterPro" id="IPR005828">
    <property type="entry name" value="MFS_sugar_transport-like"/>
</dbReference>
<feature type="transmembrane region" description="Helical" evidence="10">
    <location>
        <begin position="173"/>
        <end position="195"/>
    </location>
</feature>
<feature type="transmembrane region" description="Helical" evidence="10">
    <location>
        <begin position="246"/>
        <end position="267"/>
    </location>
</feature>
<feature type="transmembrane region" description="Helical" evidence="10">
    <location>
        <begin position="465"/>
        <end position="481"/>
    </location>
</feature>
<evidence type="ECO:0000259" key="11">
    <source>
        <dbReference type="PROSITE" id="PS50850"/>
    </source>
</evidence>
<evidence type="ECO:0000256" key="10">
    <source>
        <dbReference type="SAM" id="Phobius"/>
    </source>
</evidence>
<comment type="subcellular location">
    <subcellularLocation>
        <location evidence="1">Membrane</location>
        <topology evidence="1">Multi-pass membrane protein</topology>
    </subcellularLocation>
</comment>
<name>A5DKZ4_PICGU</name>
<comment type="similarity">
    <text evidence="2 9">Belongs to the major facilitator superfamily. Sugar transporter (TC 2.A.1.1) family.</text>
</comment>
<dbReference type="PROSITE" id="PS00217">
    <property type="entry name" value="SUGAR_TRANSPORT_2"/>
    <property type="match status" value="1"/>
</dbReference>
<evidence type="ECO:0000256" key="9">
    <source>
        <dbReference type="RuleBase" id="RU003346"/>
    </source>
</evidence>
<evidence type="ECO:0000256" key="6">
    <source>
        <dbReference type="ARBA" id="ARBA00022989"/>
    </source>
</evidence>
<keyword evidence="7 10" id="KW-0472">Membrane</keyword>
<feature type="transmembrane region" description="Helical" evidence="10">
    <location>
        <begin position="149"/>
        <end position="167"/>
    </location>
</feature>
<keyword evidence="6 10" id="KW-1133">Transmembrane helix</keyword>
<organism evidence="12 13">
    <name type="scientific">Meyerozyma guilliermondii (strain ATCC 6260 / CBS 566 / DSM 6381 / JCM 1539 / NBRC 10279 / NRRL Y-324)</name>
    <name type="common">Yeast</name>
    <name type="synonym">Candida guilliermondii</name>
    <dbReference type="NCBI Taxonomy" id="294746"/>
    <lineage>
        <taxon>Eukaryota</taxon>
        <taxon>Fungi</taxon>
        <taxon>Dikarya</taxon>
        <taxon>Ascomycota</taxon>
        <taxon>Saccharomycotina</taxon>
        <taxon>Pichiomycetes</taxon>
        <taxon>Debaryomycetaceae</taxon>
        <taxon>Meyerozyma</taxon>
    </lineage>
</organism>
<feature type="transmembrane region" description="Helical" evidence="10">
    <location>
        <begin position="116"/>
        <end position="137"/>
    </location>
</feature>
<dbReference type="InterPro" id="IPR005829">
    <property type="entry name" value="Sugar_transporter_CS"/>
</dbReference>
<dbReference type="Gene3D" id="1.20.1250.20">
    <property type="entry name" value="MFS general substrate transporter like domains"/>
    <property type="match status" value="1"/>
</dbReference>
<dbReference type="eggNOG" id="KOG0254">
    <property type="taxonomic scope" value="Eukaryota"/>
</dbReference>
<feature type="transmembrane region" description="Helical" evidence="10">
    <location>
        <begin position="362"/>
        <end position="383"/>
    </location>
</feature>
<feature type="transmembrane region" description="Helical" evidence="10">
    <location>
        <begin position="425"/>
        <end position="444"/>
    </location>
</feature>
<keyword evidence="8" id="KW-0462">Maltose metabolism</keyword>
<dbReference type="NCBIfam" id="TIGR00879">
    <property type="entry name" value="SP"/>
    <property type="match status" value="1"/>
</dbReference>
<dbReference type="Pfam" id="PF00083">
    <property type="entry name" value="Sugar_tr"/>
    <property type="match status" value="1"/>
</dbReference>
<evidence type="ECO:0000256" key="2">
    <source>
        <dbReference type="ARBA" id="ARBA00010992"/>
    </source>
</evidence>
<evidence type="ECO:0000256" key="7">
    <source>
        <dbReference type="ARBA" id="ARBA00023136"/>
    </source>
</evidence>
<dbReference type="GO" id="GO:0005351">
    <property type="term" value="F:carbohydrate:proton symporter activity"/>
    <property type="evidence" value="ECO:0007669"/>
    <property type="project" value="TreeGrafter"/>
</dbReference>
<accession>A5DKZ4</accession>
<evidence type="ECO:0000256" key="4">
    <source>
        <dbReference type="ARBA" id="ARBA00022597"/>
    </source>
</evidence>
<dbReference type="PANTHER" id="PTHR48022:SF5">
    <property type="entry name" value="ALPHA-GLUCOSIDES PERMEASE MPH2-RELATED"/>
    <property type="match status" value="1"/>
</dbReference>